<evidence type="ECO:0000313" key="3">
    <source>
        <dbReference type="Proteomes" id="UP000008335"/>
    </source>
</evidence>
<dbReference type="HOGENOM" id="CLU_1751127_0_0_1"/>
<feature type="transmembrane region" description="Helical" evidence="1">
    <location>
        <begin position="52"/>
        <end position="69"/>
    </location>
</feature>
<protein>
    <submittedName>
        <fullName evidence="2">Uncharacterized protein</fullName>
    </submittedName>
</protein>
<dbReference type="Proteomes" id="UP000008335">
    <property type="component" value="Unassembled WGS sequence"/>
</dbReference>
<feature type="transmembrane region" description="Helical" evidence="1">
    <location>
        <begin position="12"/>
        <end position="32"/>
    </location>
</feature>
<organism evidence="2 3">
    <name type="scientific">Saccharomyces cerevisiae (strain RM11-1a)</name>
    <name type="common">Baker's yeast</name>
    <dbReference type="NCBI Taxonomy" id="285006"/>
    <lineage>
        <taxon>Eukaryota</taxon>
        <taxon>Fungi</taxon>
        <taxon>Dikarya</taxon>
        <taxon>Ascomycota</taxon>
        <taxon>Saccharomycotina</taxon>
        <taxon>Saccharomycetes</taxon>
        <taxon>Saccharomycetales</taxon>
        <taxon>Saccharomycetaceae</taxon>
        <taxon>Saccharomyces</taxon>
    </lineage>
</organism>
<reference evidence="2" key="1">
    <citation type="submission" date="2005-03" db="EMBL/GenBank/DDBJ databases">
        <authorList>
            <person name="Giovannoni S.J."/>
            <person name="Cho J.-C."/>
            <person name="Ferriera S."/>
            <person name="Johnson J."/>
            <person name="Kravitz S."/>
            <person name="Halpern A."/>
            <person name="Remington K."/>
            <person name="Beeson K."/>
            <person name="Tran B."/>
            <person name="Rogers Y.-H."/>
            <person name="Friedman R."/>
            <person name="Venter J.C."/>
        </authorList>
    </citation>
    <scope>NUCLEOTIDE SEQUENCE</scope>
    <source>
        <strain evidence="2">RM11-1a</strain>
    </source>
</reference>
<name>B3LUJ4_YEAS1</name>
<dbReference type="AlphaFoldDB" id="B3LUJ4"/>
<keyword evidence="1" id="KW-0472">Membrane</keyword>
<evidence type="ECO:0000256" key="1">
    <source>
        <dbReference type="SAM" id="Phobius"/>
    </source>
</evidence>
<gene>
    <name evidence="2" type="ORF">SCRG_05532</name>
</gene>
<dbReference type="EMBL" id="CH408057">
    <property type="protein sequence ID" value="EDV09825.1"/>
    <property type="molecule type" value="Genomic_DNA"/>
</dbReference>
<keyword evidence="1" id="KW-0812">Transmembrane</keyword>
<dbReference type="OrthoDB" id="10311621at2759"/>
<reference evidence="2" key="2">
    <citation type="submission" date="2005-07" db="EMBL/GenBank/DDBJ databases">
        <title>Annotation of the Saccharomyces cerevisiae RM11-1a Genome.</title>
        <authorList>
            <consortium name="The Broad Institute Genome Sequencing Platform"/>
            <person name="Birren B."/>
            <person name="Lander E."/>
            <person name="Galagan J."/>
            <person name="Nusbaum C."/>
            <person name="Devon K."/>
            <person name="Cuomo C."/>
            <person name="Jaffe D."/>
            <person name="Butler J."/>
            <person name="Alvarez P."/>
            <person name="Gnerre S."/>
            <person name="Grabherr M."/>
            <person name="Kleber M."/>
            <person name="Mauceli E."/>
            <person name="Brockman W."/>
            <person name="MacCallum I.A."/>
            <person name="Rounsley S."/>
            <person name="Young S."/>
            <person name="LaButti K."/>
            <person name="Pushparaj V."/>
            <person name="DeCaprio D."/>
            <person name="Crawford M."/>
            <person name="Koehrsen M."/>
            <person name="Engels R."/>
            <person name="Montgomery P."/>
            <person name="Pearson M."/>
            <person name="Howarth C."/>
            <person name="Larson L."/>
            <person name="Luoma S."/>
            <person name="White J."/>
            <person name="O'Leary S."/>
            <person name="Kodira C."/>
            <person name="Zeng Q."/>
            <person name="Yandava C."/>
            <person name="Alvarado L."/>
            <person name="Pratt S."/>
            <person name="Kruglyak L."/>
        </authorList>
    </citation>
    <scope>NUCLEOTIDE SEQUENCE</scope>
    <source>
        <strain evidence="2">RM11-1a</strain>
    </source>
</reference>
<keyword evidence="3" id="KW-1185">Reference proteome</keyword>
<sequence length="149" mass="17551">MLAYTFPSFNFYVNGFFSFLFLFLFPSLLRFYVILCRPLQIATYPLNRCQQYSSLAIFTASGFWLLVLVPRAKGPSTRRHCYRQLAPTRHRPFFSIFGWAVSGIRPLPEIFTWICASPFFLHSLTPPTFSHFSVYQEEKKEKRRTPKNT</sequence>
<evidence type="ECO:0000313" key="2">
    <source>
        <dbReference type="EMBL" id="EDV09825.1"/>
    </source>
</evidence>
<accession>B3LUJ4</accession>
<proteinExistence type="predicted"/>
<keyword evidence="1" id="KW-1133">Transmembrane helix</keyword>